<dbReference type="Gene3D" id="2.60.120.330">
    <property type="entry name" value="B-lactam Antibiotic, Isopenicillin N Synthase, Chain"/>
    <property type="match status" value="1"/>
</dbReference>
<keyword evidence="5" id="KW-1185">Reference proteome</keyword>
<dbReference type="InterPro" id="IPR027443">
    <property type="entry name" value="IPNS-like_sf"/>
</dbReference>
<comment type="similarity">
    <text evidence="1 2">Belongs to the iron/ascorbate-dependent oxidoreductase family.</text>
</comment>
<sequence length="336" mass="37278">MAITNRNGQSAFTIPTVDLTAYLNNPDSPEAENIVAQIRAACTTSGFFQITGHGVRESLQERVFAAAKALFRLPEDEKRGLSGKPGRGYEIIGTQTLEDGKKPDLKEVYCGPKSTSSISTFKLIPLEGYFVGREIPGNKPPFRPFQEANIWPNQIPEPEFKQPLLEYHQALSDLSFLLMQILARGLNNFDTSVFEDFCRDPIAAIRLLHYPPHPKSDDATLVGAGAHTDFGAITLLLQDGHSGLQVLNQFTKEWIDVPPQEHAYVVNVGDMLEAWTSGTYKSNIHRVINTSGTDRYSIPFFLDGNADCIIQPLDGSQGKVFTVEEHMLSRYAASYK</sequence>
<dbReference type="GO" id="GO:0016491">
    <property type="term" value="F:oxidoreductase activity"/>
    <property type="evidence" value="ECO:0007669"/>
    <property type="project" value="UniProtKB-KW"/>
</dbReference>
<accession>A0A0D2FUB7</accession>
<dbReference type="VEuPathDB" id="FungiDB:Z519_09569"/>
<gene>
    <name evidence="4" type="ORF">Z519_09569</name>
</gene>
<evidence type="ECO:0000256" key="1">
    <source>
        <dbReference type="ARBA" id="ARBA00008056"/>
    </source>
</evidence>
<dbReference type="Pfam" id="PF03171">
    <property type="entry name" value="2OG-FeII_Oxy"/>
    <property type="match status" value="1"/>
</dbReference>
<feature type="domain" description="Fe2OG dioxygenase" evidence="3">
    <location>
        <begin position="201"/>
        <end position="304"/>
    </location>
</feature>
<dbReference type="InterPro" id="IPR050231">
    <property type="entry name" value="Iron_ascorbate_oxido_reductase"/>
</dbReference>
<keyword evidence="2" id="KW-0408">Iron</keyword>
<dbReference type="PROSITE" id="PS51471">
    <property type="entry name" value="FE2OG_OXY"/>
    <property type="match status" value="1"/>
</dbReference>
<dbReference type="PANTHER" id="PTHR47990">
    <property type="entry name" value="2-OXOGLUTARATE (2OG) AND FE(II)-DEPENDENT OXYGENASE SUPERFAMILY PROTEIN-RELATED"/>
    <property type="match status" value="1"/>
</dbReference>
<dbReference type="GO" id="GO:0046872">
    <property type="term" value="F:metal ion binding"/>
    <property type="evidence" value="ECO:0007669"/>
    <property type="project" value="UniProtKB-KW"/>
</dbReference>
<dbReference type="GeneID" id="27702497"/>
<keyword evidence="2" id="KW-0560">Oxidoreductase</keyword>
<dbReference type="PRINTS" id="PR00682">
    <property type="entry name" value="IPNSYNTHASE"/>
</dbReference>
<organism evidence="4 5">
    <name type="scientific">Cladophialophora bantiana (strain ATCC 10958 / CBS 173.52 / CDC B-1940 / NIH 8579)</name>
    <name type="common">Xylohypha bantiana</name>
    <dbReference type="NCBI Taxonomy" id="1442370"/>
    <lineage>
        <taxon>Eukaryota</taxon>
        <taxon>Fungi</taxon>
        <taxon>Dikarya</taxon>
        <taxon>Ascomycota</taxon>
        <taxon>Pezizomycotina</taxon>
        <taxon>Eurotiomycetes</taxon>
        <taxon>Chaetothyriomycetidae</taxon>
        <taxon>Chaetothyriales</taxon>
        <taxon>Herpotrichiellaceae</taxon>
        <taxon>Cladophialophora</taxon>
    </lineage>
</organism>
<keyword evidence="2" id="KW-0479">Metal-binding</keyword>
<reference evidence="4" key="1">
    <citation type="submission" date="2015-01" db="EMBL/GenBank/DDBJ databases">
        <title>The Genome Sequence of Cladophialophora bantiana CBS 173.52.</title>
        <authorList>
            <consortium name="The Broad Institute Genomics Platform"/>
            <person name="Cuomo C."/>
            <person name="de Hoog S."/>
            <person name="Gorbushina A."/>
            <person name="Stielow B."/>
            <person name="Teixiera M."/>
            <person name="Abouelleil A."/>
            <person name="Chapman S.B."/>
            <person name="Priest M."/>
            <person name="Young S.K."/>
            <person name="Wortman J."/>
            <person name="Nusbaum C."/>
            <person name="Birren B."/>
        </authorList>
    </citation>
    <scope>NUCLEOTIDE SEQUENCE [LARGE SCALE GENOMIC DNA]</scope>
    <source>
        <strain evidence="4">CBS 173.52</strain>
    </source>
</reference>
<evidence type="ECO:0000313" key="5">
    <source>
        <dbReference type="Proteomes" id="UP000053789"/>
    </source>
</evidence>
<dbReference type="InterPro" id="IPR026992">
    <property type="entry name" value="DIOX_N"/>
</dbReference>
<name>A0A0D2FUB7_CLAB1</name>
<dbReference type="OrthoDB" id="288590at2759"/>
<dbReference type="InterPro" id="IPR044861">
    <property type="entry name" value="IPNS-like_FE2OG_OXY"/>
</dbReference>
<protein>
    <recommendedName>
        <fullName evidence="3">Fe2OG dioxygenase domain-containing protein</fullName>
    </recommendedName>
</protein>
<dbReference type="Proteomes" id="UP000053789">
    <property type="component" value="Unassembled WGS sequence"/>
</dbReference>
<evidence type="ECO:0000259" key="3">
    <source>
        <dbReference type="PROSITE" id="PS51471"/>
    </source>
</evidence>
<dbReference type="RefSeq" id="XP_016616806.1">
    <property type="nucleotide sequence ID" value="XM_016767290.1"/>
</dbReference>
<dbReference type="GO" id="GO:0044283">
    <property type="term" value="P:small molecule biosynthetic process"/>
    <property type="evidence" value="ECO:0007669"/>
    <property type="project" value="UniProtKB-ARBA"/>
</dbReference>
<dbReference type="EMBL" id="KN846994">
    <property type="protein sequence ID" value="KIW90137.1"/>
    <property type="molecule type" value="Genomic_DNA"/>
</dbReference>
<evidence type="ECO:0000256" key="2">
    <source>
        <dbReference type="RuleBase" id="RU003682"/>
    </source>
</evidence>
<dbReference type="AlphaFoldDB" id="A0A0D2FUB7"/>
<evidence type="ECO:0000313" key="4">
    <source>
        <dbReference type="EMBL" id="KIW90137.1"/>
    </source>
</evidence>
<dbReference type="SUPFAM" id="SSF51197">
    <property type="entry name" value="Clavaminate synthase-like"/>
    <property type="match status" value="1"/>
</dbReference>
<dbReference type="HOGENOM" id="CLU_010119_6_3_1"/>
<dbReference type="Pfam" id="PF14226">
    <property type="entry name" value="DIOX_N"/>
    <property type="match status" value="1"/>
</dbReference>
<dbReference type="InterPro" id="IPR005123">
    <property type="entry name" value="Oxoglu/Fe-dep_dioxygenase_dom"/>
</dbReference>
<proteinExistence type="inferred from homology"/>